<keyword evidence="9" id="KW-0498">Mitosis</keyword>
<evidence type="ECO:0000256" key="7">
    <source>
        <dbReference type="ARBA" id="ARBA00022490"/>
    </source>
</evidence>
<evidence type="ECO:0000256" key="15">
    <source>
        <dbReference type="ARBA" id="ARBA00032583"/>
    </source>
</evidence>
<evidence type="ECO:0000256" key="8">
    <source>
        <dbReference type="ARBA" id="ARBA00022701"/>
    </source>
</evidence>
<evidence type="ECO:0000256" key="17">
    <source>
        <dbReference type="SAM" id="MobiDB-lite"/>
    </source>
</evidence>
<comment type="subcellular location">
    <subcellularLocation>
        <location evidence="3">Chromosome</location>
        <location evidence="3">Centromere</location>
        <location evidence="3">Kinetochore</location>
    </subcellularLocation>
    <subcellularLocation>
        <location evidence="2">Cytoplasm</location>
        <location evidence="2">Cytoskeleton</location>
        <location evidence="2">Spindle</location>
    </subcellularLocation>
    <subcellularLocation>
        <location evidence="1">Nucleus</location>
    </subcellularLocation>
</comment>
<keyword evidence="10" id="KW-0159">Chromosome partition</keyword>
<name>A0A4P6XQG6_9ASCO</name>
<evidence type="ECO:0000256" key="5">
    <source>
        <dbReference type="ARBA" id="ARBA00016329"/>
    </source>
</evidence>
<protein>
    <recommendedName>
        <fullName evidence="5">DASH complex subunit SPC19</fullName>
    </recommendedName>
    <alternativeName>
        <fullName evidence="15">Outer kinetochore protein SPC19</fullName>
    </alternativeName>
</protein>
<evidence type="ECO:0000256" key="6">
    <source>
        <dbReference type="ARBA" id="ARBA00022454"/>
    </source>
</evidence>
<comment type="subunit">
    <text evidence="16">Component of the DASH complex consisting of ASK1, DAD1, DAD2, DAD3, DAD4, DAM1, DUO1, HSK3, SPC19 and SPC34, with a stoichiometry of one copy of each subunit per complex. Multiple DASH complexes oligomerize to form a ring that encircles spindle microtubules and organizes the rod-like NDC80 complexes of the outer kinetochore. DASH complex oligomerization strengthens microtubule attachments. On cytoplasmic microtubules, DASH complexes appear to form patches instead of rings.</text>
</comment>
<evidence type="ECO:0000256" key="1">
    <source>
        <dbReference type="ARBA" id="ARBA00004123"/>
    </source>
</evidence>
<dbReference type="GO" id="GO:0042729">
    <property type="term" value="C:DASH complex"/>
    <property type="evidence" value="ECO:0007669"/>
    <property type="project" value="InterPro"/>
</dbReference>
<keyword evidence="13" id="KW-0539">Nucleus</keyword>
<keyword evidence="9" id="KW-0132">Cell division</keyword>
<evidence type="ECO:0000256" key="11">
    <source>
        <dbReference type="ARBA" id="ARBA00022838"/>
    </source>
</evidence>
<sequence length="193" mass="22021">MYSKHWSQTLVSFKNPQKSLQNMLSDRPLRVAARVLRDSTRILEGTTDMLDQTIEDIPRLRKVLKTQKIFGVVPECDVKAAKEAVNTEITPELEQLADLNEKILAKLRRKKTGLQSQAQLLQVRLMSAESLSPQRKERSHLKSGGATRSSEADLARLRFLRNKSDRLDYSLSRRRLQNKQAKLSFTPSLPPAD</sequence>
<dbReference type="EMBL" id="CP034459">
    <property type="protein sequence ID" value="QBM89269.1"/>
    <property type="molecule type" value="Genomic_DNA"/>
</dbReference>
<gene>
    <name evidence="18" type="primary">MPUL0D03340</name>
    <name evidence="18" type="ORF">METSCH_D03340</name>
</gene>
<evidence type="ECO:0000256" key="9">
    <source>
        <dbReference type="ARBA" id="ARBA00022776"/>
    </source>
</evidence>
<evidence type="ECO:0000256" key="16">
    <source>
        <dbReference type="ARBA" id="ARBA00046633"/>
    </source>
</evidence>
<proteinExistence type="inferred from homology"/>
<feature type="region of interest" description="Disordered" evidence="17">
    <location>
        <begin position="129"/>
        <end position="149"/>
    </location>
</feature>
<dbReference type="PANTHER" id="PTHR28262">
    <property type="entry name" value="DASH COMPLEX SUBUNIT SPC19"/>
    <property type="match status" value="1"/>
</dbReference>
<keyword evidence="9" id="KW-0131">Cell cycle</keyword>
<evidence type="ECO:0000256" key="4">
    <source>
        <dbReference type="ARBA" id="ARBA00008952"/>
    </source>
</evidence>
<evidence type="ECO:0000256" key="12">
    <source>
        <dbReference type="ARBA" id="ARBA00023212"/>
    </source>
</evidence>
<keyword evidence="6" id="KW-0158">Chromosome</keyword>
<evidence type="ECO:0000256" key="14">
    <source>
        <dbReference type="ARBA" id="ARBA00023328"/>
    </source>
</evidence>
<accession>A0A4P6XQG6</accession>
<evidence type="ECO:0000256" key="2">
    <source>
        <dbReference type="ARBA" id="ARBA00004186"/>
    </source>
</evidence>
<dbReference type="AlphaFoldDB" id="A0A4P6XQG6"/>
<keyword evidence="14" id="KW-0137">Centromere</keyword>
<comment type="similarity">
    <text evidence="4">Belongs to the DASH complex SPC19 family.</text>
</comment>
<evidence type="ECO:0000256" key="13">
    <source>
        <dbReference type="ARBA" id="ARBA00023242"/>
    </source>
</evidence>
<keyword evidence="19" id="KW-1185">Reference proteome</keyword>
<evidence type="ECO:0000313" key="19">
    <source>
        <dbReference type="Proteomes" id="UP000292447"/>
    </source>
</evidence>
<dbReference type="Proteomes" id="UP000292447">
    <property type="component" value="Chromosome IV"/>
</dbReference>
<keyword evidence="11" id="KW-0995">Kinetochore</keyword>
<dbReference type="GO" id="GO:0005876">
    <property type="term" value="C:spindle microtubule"/>
    <property type="evidence" value="ECO:0007669"/>
    <property type="project" value="InterPro"/>
</dbReference>
<dbReference type="Pfam" id="PF08287">
    <property type="entry name" value="DASH_Spc19"/>
    <property type="match status" value="1"/>
</dbReference>
<evidence type="ECO:0000313" key="18">
    <source>
        <dbReference type="EMBL" id="QBM89269.1"/>
    </source>
</evidence>
<dbReference type="GO" id="GO:0008608">
    <property type="term" value="P:attachment of spindle microtubules to kinetochore"/>
    <property type="evidence" value="ECO:0007669"/>
    <property type="project" value="InterPro"/>
</dbReference>
<reference evidence="19" key="1">
    <citation type="submission" date="2019-03" db="EMBL/GenBank/DDBJ databases">
        <title>Snf2 controls pulcherriminic acid biosynthesis and connects pigmentation and antifungal activity of the yeast Metschnikowia pulcherrima.</title>
        <authorList>
            <person name="Gore-Lloyd D."/>
            <person name="Sumann I."/>
            <person name="Brachmann A.O."/>
            <person name="Schneeberger K."/>
            <person name="Ortiz-Merino R.A."/>
            <person name="Moreno-Beltran M."/>
            <person name="Schlaefli M."/>
            <person name="Kirner P."/>
            <person name="Santos Kron A."/>
            <person name="Wolfe K.H."/>
            <person name="Piel J."/>
            <person name="Ahrens C.H."/>
            <person name="Henk D."/>
            <person name="Freimoser F.M."/>
        </authorList>
    </citation>
    <scope>NUCLEOTIDE SEQUENCE [LARGE SCALE GENOMIC DNA]</scope>
    <source>
        <strain evidence="19">APC 1.2</strain>
    </source>
</reference>
<organism evidence="18 19">
    <name type="scientific">Metschnikowia aff. pulcherrima</name>
    <dbReference type="NCBI Taxonomy" id="2163413"/>
    <lineage>
        <taxon>Eukaryota</taxon>
        <taxon>Fungi</taxon>
        <taxon>Dikarya</taxon>
        <taxon>Ascomycota</taxon>
        <taxon>Saccharomycotina</taxon>
        <taxon>Pichiomycetes</taxon>
        <taxon>Metschnikowiaceae</taxon>
        <taxon>Metschnikowia</taxon>
    </lineage>
</organism>
<dbReference type="PANTHER" id="PTHR28262:SF1">
    <property type="entry name" value="DASH COMPLEX SUBUNIT SPC19"/>
    <property type="match status" value="1"/>
</dbReference>
<dbReference type="InterPro" id="IPR013251">
    <property type="entry name" value="DASH_Spc19"/>
</dbReference>
<evidence type="ECO:0000256" key="3">
    <source>
        <dbReference type="ARBA" id="ARBA00004629"/>
    </source>
</evidence>
<keyword evidence="7" id="KW-0963">Cytoplasm</keyword>
<dbReference type="STRING" id="2163413.A0A4P6XQG6"/>
<keyword evidence="8" id="KW-0493">Microtubule</keyword>
<keyword evidence="12" id="KW-0206">Cytoskeleton</keyword>
<evidence type="ECO:0000256" key="10">
    <source>
        <dbReference type="ARBA" id="ARBA00022829"/>
    </source>
</evidence>